<evidence type="ECO:0000313" key="1">
    <source>
        <dbReference type="EMBL" id="SKB59715.1"/>
    </source>
</evidence>
<protein>
    <recommendedName>
        <fullName evidence="3">Lasso RiPP family leader peptide-containing protein</fullName>
    </recommendedName>
</protein>
<dbReference type="Proteomes" id="UP000189818">
    <property type="component" value="Unassembled WGS sequence"/>
</dbReference>
<dbReference type="STRING" id="439228.SAMN06295920_104106"/>
<gene>
    <name evidence="1" type="ORF">SAMN06295920_104106</name>
</gene>
<evidence type="ECO:0000313" key="2">
    <source>
        <dbReference type="Proteomes" id="UP000189818"/>
    </source>
</evidence>
<reference evidence="2" key="1">
    <citation type="submission" date="2017-02" db="EMBL/GenBank/DDBJ databases">
        <authorList>
            <person name="Varghese N."/>
            <person name="Submissions S."/>
        </authorList>
    </citation>
    <scope>NUCLEOTIDE SEQUENCE [LARGE SCALE GENOMIC DNA]</scope>
    <source>
        <strain evidence="2">UM2</strain>
    </source>
</reference>
<dbReference type="OrthoDB" id="9804233at2"/>
<accession>A0A1T5CJN9</accession>
<dbReference type="NCBIfam" id="NF033521">
    <property type="entry name" value="lasso_leader_L3"/>
    <property type="match status" value="1"/>
</dbReference>
<keyword evidence="2" id="KW-1185">Reference proteome</keyword>
<dbReference type="RefSeq" id="WP_125724813.1">
    <property type="nucleotide sequence ID" value="NZ_FUYM01000004.1"/>
</dbReference>
<name>A0A1T5CJN9_9SPHN</name>
<proteinExistence type="predicted"/>
<dbReference type="EMBL" id="FUYM01000004">
    <property type="protein sequence ID" value="SKB59715.1"/>
    <property type="molecule type" value="Genomic_DNA"/>
</dbReference>
<evidence type="ECO:0008006" key="3">
    <source>
        <dbReference type="Google" id="ProtNLM"/>
    </source>
</evidence>
<sequence>MPKAEYETPELIDAGLFEEITEGGANGSVLDASFSAGTPVSDLTFS</sequence>
<dbReference type="AlphaFoldDB" id="A0A1T5CJN9"/>
<organism evidence="1 2">
    <name type="scientific">Rhizorhabdus histidinilytica</name>
    <dbReference type="NCBI Taxonomy" id="439228"/>
    <lineage>
        <taxon>Bacteria</taxon>
        <taxon>Pseudomonadati</taxon>
        <taxon>Pseudomonadota</taxon>
        <taxon>Alphaproteobacteria</taxon>
        <taxon>Sphingomonadales</taxon>
        <taxon>Sphingomonadaceae</taxon>
        <taxon>Rhizorhabdus</taxon>
    </lineage>
</organism>